<dbReference type="InterPro" id="IPR017900">
    <property type="entry name" value="4Fe4S_Fe_S_CS"/>
</dbReference>
<evidence type="ECO:0000313" key="9">
    <source>
        <dbReference type="EMBL" id="BBE49899.1"/>
    </source>
</evidence>
<dbReference type="EMBL" id="AP018738">
    <property type="protein sequence ID" value="BBE49899.1"/>
    <property type="molecule type" value="Genomic_DNA"/>
</dbReference>
<accession>A0A2Z6G928</accession>
<feature type="transmembrane region" description="Helical" evidence="7">
    <location>
        <begin position="92"/>
        <end position="113"/>
    </location>
</feature>
<dbReference type="NCBIfam" id="TIGR02745">
    <property type="entry name" value="ccoG_rdxA_fixG"/>
    <property type="match status" value="1"/>
</dbReference>
<dbReference type="AlphaFoldDB" id="A0A2Z6G928"/>
<feature type="transmembrane region" description="Helical" evidence="7">
    <location>
        <begin position="48"/>
        <end position="65"/>
    </location>
</feature>
<proteinExistence type="predicted"/>
<keyword evidence="7" id="KW-0472">Membrane</keyword>
<evidence type="ECO:0000256" key="2">
    <source>
        <dbReference type="ARBA" id="ARBA00022485"/>
    </source>
</evidence>
<dbReference type="PROSITE" id="PS00198">
    <property type="entry name" value="4FE4S_FER_1"/>
    <property type="match status" value="1"/>
</dbReference>
<feature type="domain" description="4Fe-4S ferredoxin-type" evidence="8">
    <location>
        <begin position="262"/>
        <end position="294"/>
    </location>
</feature>
<keyword evidence="4" id="KW-0249">Electron transport</keyword>
<dbReference type="PROSITE" id="PS51379">
    <property type="entry name" value="4FE4S_FER_2"/>
    <property type="match status" value="1"/>
</dbReference>
<keyword evidence="2" id="KW-0004">4Fe-4S</keyword>
<dbReference type="Pfam" id="PF12801">
    <property type="entry name" value="Fer4_5"/>
    <property type="match status" value="1"/>
</dbReference>
<dbReference type="OrthoDB" id="9811700at2"/>
<dbReference type="GO" id="GO:0005886">
    <property type="term" value="C:plasma membrane"/>
    <property type="evidence" value="ECO:0007669"/>
    <property type="project" value="TreeGrafter"/>
</dbReference>
<dbReference type="SUPFAM" id="SSF54862">
    <property type="entry name" value="4Fe-4S ferredoxins"/>
    <property type="match status" value="1"/>
</dbReference>
<evidence type="ECO:0000259" key="8">
    <source>
        <dbReference type="PROSITE" id="PS51379"/>
    </source>
</evidence>
<dbReference type="InterPro" id="IPR051684">
    <property type="entry name" value="Electron_Trans/Redox"/>
</dbReference>
<dbReference type="InterPro" id="IPR017896">
    <property type="entry name" value="4Fe4S_Fe-S-bd"/>
</dbReference>
<keyword evidence="6" id="KW-0411">Iron-sulfur</keyword>
<dbReference type="STRING" id="1188319.OYT1_00425"/>
<keyword evidence="5" id="KW-0408">Iron</keyword>
<dbReference type="Pfam" id="PF13746">
    <property type="entry name" value="Fer4_18"/>
    <property type="match status" value="1"/>
</dbReference>
<dbReference type="InterPro" id="IPR014116">
    <property type="entry name" value="Cyt_c_oxidase_cbb3_FixG"/>
</dbReference>
<keyword evidence="7" id="KW-0812">Transmembrane</keyword>
<feature type="transmembrane region" description="Helical" evidence="7">
    <location>
        <begin position="344"/>
        <end position="362"/>
    </location>
</feature>
<evidence type="ECO:0000313" key="10">
    <source>
        <dbReference type="Proteomes" id="UP000033070"/>
    </source>
</evidence>
<dbReference type="Pfam" id="PF11614">
    <property type="entry name" value="FixG_C"/>
    <property type="match status" value="1"/>
</dbReference>
<evidence type="ECO:0000256" key="1">
    <source>
        <dbReference type="ARBA" id="ARBA00022448"/>
    </source>
</evidence>
<dbReference type="InterPro" id="IPR032879">
    <property type="entry name" value="FixG_C"/>
</dbReference>
<dbReference type="Proteomes" id="UP000033070">
    <property type="component" value="Chromosome"/>
</dbReference>
<evidence type="ECO:0000256" key="4">
    <source>
        <dbReference type="ARBA" id="ARBA00022982"/>
    </source>
</evidence>
<dbReference type="GO" id="GO:0046872">
    <property type="term" value="F:metal ion binding"/>
    <property type="evidence" value="ECO:0007669"/>
    <property type="project" value="UniProtKB-KW"/>
</dbReference>
<dbReference type="InterPro" id="IPR013783">
    <property type="entry name" value="Ig-like_fold"/>
</dbReference>
<keyword evidence="1" id="KW-0813">Transport</keyword>
<keyword evidence="3" id="KW-0479">Metal-binding</keyword>
<feature type="transmembrane region" description="Helical" evidence="7">
    <location>
        <begin position="195"/>
        <end position="217"/>
    </location>
</feature>
<dbReference type="PANTHER" id="PTHR30176">
    <property type="entry name" value="FERREDOXIN-TYPE PROTEIN NAPH"/>
    <property type="match status" value="1"/>
</dbReference>
<dbReference type="GO" id="GO:0051539">
    <property type="term" value="F:4 iron, 4 sulfur cluster binding"/>
    <property type="evidence" value="ECO:0007669"/>
    <property type="project" value="UniProtKB-KW"/>
</dbReference>
<dbReference type="PANTHER" id="PTHR30176:SF3">
    <property type="entry name" value="FERREDOXIN-TYPE PROTEIN NAPH"/>
    <property type="match status" value="1"/>
</dbReference>
<evidence type="ECO:0000256" key="5">
    <source>
        <dbReference type="ARBA" id="ARBA00023004"/>
    </source>
</evidence>
<reference evidence="9 10" key="1">
    <citation type="submission" date="2018-06" db="EMBL/GenBank/DDBJ databases">
        <title>OYT1 Genome Sequencing.</title>
        <authorList>
            <person name="Kato S."/>
            <person name="Itoh T."/>
            <person name="Ohkuma M."/>
        </authorList>
    </citation>
    <scope>NUCLEOTIDE SEQUENCE [LARGE SCALE GENOMIC DNA]</scope>
    <source>
        <strain evidence="9 10">OYT1</strain>
    </source>
</reference>
<dbReference type="KEGG" id="fam:OYT1_ch0326"/>
<evidence type="ECO:0000256" key="3">
    <source>
        <dbReference type="ARBA" id="ARBA00022723"/>
    </source>
</evidence>
<feature type="transmembrane region" description="Helical" evidence="7">
    <location>
        <begin position="166"/>
        <end position="183"/>
    </location>
</feature>
<name>A0A2Z6G928_9PROT</name>
<sequence>MSEPVQKSNSGVGNETGLYSEHEEWAVNMGEKTIHAKRMPGFYRSIKYFTESFWLILFLAPYMRWNGKQALILDVNDRQFHIFGLTILPQDIWMVSLLLLLLAMTLFAVTSVASRVFCGYFCFQTTWVDLFTWIEEKIEGAPNARHKLDAAPMTGAKFGKKAFKHTLWLLISLLTGISVIIWFEDAHVFWGNLLHFNLSMIEGATLVAFTLGTYFLAGHLREQTCLWLCPYARIQGVMCDAQTLMPTYDEKRGEPRGRLRKGAASADEPKQGDCIDCFQCVQVCPTGVDIRQGQQLGCITCGLCLDACDSIMDKIDRPRGLIRYMTLDEVNGVPVKKLYQHPRTLVYIGILLIALMGIVYGLSHLGTLTLRVAPERQPLFVRMSDGSIQNKYMFKVLNKTDKDLYVKVSAEGGVKGQVIVDSDKKQLVHHGKASGFTIFVKAPEENLTREVTKLQFRVENVEDPNMKAEYDTVFTGPKR</sequence>
<protein>
    <submittedName>
        <fullName evidence="9">Cytochrome c oxidase accessory protein</fullName>
    </submittedName>
</protein>
<dbReference type="Gene3D" id="2.60.40.10">
    <property type="entry name" value="Immunoglobulins"/>
    <property type="match status" value="1"/>
</dbReference>
<organism evidence="9 10">
    <name type="scientific">Ferriphaselus amnicola</name>
    <dbReference type="NCBI Taxonomy" id="1188319"/>
    <lineage>
        <taxon>Bacteria</taxon>
        <taxon>Pseudomonadati</taxon>
        <taxon>Pseudomonadota</taxon>
        <taxon>Betaproteobacteria</taxon>
        <taxon>Nitrosomonadales</taxon>
        <taxon>Gallionellaceae</taxon>
        <taxon>Ferriphaselus</taxon>
    </lineage>
</organism>
<evidence type="ECO:0000256" key="7">
    <source>
        <dbReference type="SAM" id="Phobius"/>
    </source>
</evidence>
<evidence type="ECO:0000256" key="6">
    <source>
        <dbReference type="ARBA" id="ARBA00023014"/>
    </source>
</evidence>
<dbReference type="RefSeq" id="WP_062625654.1">
    <property type="nucleotide sequence ID" value="NZ_AP018738.1"/>
</dbReference>
<keyword evidence="7" id="KW-1133">Transmembrane helix</keyword>
<gene>
    <name evidence="9" type="ORF">OYT1_ch0326</name>
</gene>
<keyword evidence="10" id="KW-1185">Reference proteome</keyword>